<dbReference type="CDD" id="cd07042">
    <property type="entry name" value="STAS_SulP_like_sulfate_transporter"/>
    <property type="match status" value="1"/>
</dbReference>
<evidence type="ECO:0000256" key="1">
    <source>
        <dbReference type="ARBA" id="ARBA00004141"/>
    </source>
</evidence>
<feature type="transmembrane region" description="Helical" evidence="5">
    <location>
        <begin position="68"/>
        <end position="88"/>
    </location>
</feature>
<dbReference type="InterPro" id="IPR036513">
    <property type="entry name" value="STAS_dom_sf"/>
</dbReference>
<dbReference type="AlphaFoldDB" id="A0A160TE05"/>
<evidence type="ECO:0000256" key="5">
    <source>
        <dbReference type="SAM" id="Phobius"/>
    </source>
</evidence>
<dbReference type="Gene3D" id="3.30.750.24">
    <property type="entry name" value="STAS domain"/>
    <property type="match status" value="1"/>
</dbReference>
<organism evidence="7">
    <name type="scientific">hydrothermal vent metagenome</name>
    <dbReference type="NCBI Taxonomy" id="652676"/>
    <lineage>
        <taxon>unclassified sequences</taxon>
        <taxon>metagenomes</taxon>
        <taxon>ecological metagenomes</taxon>
    </lineage>
</organism>
<evidence type="ECO:0000259" key="6">
    <source>
        <dbReference type="PROSITE" id="PS50801"/>
    </source>
</evidence>
<proteinExistence type="predicted"/>
<dbReference type="Pfam" id="PF00916">
    <property type="entry name" value="Sulfate_transp"/>
    <property type="match status" value="1"/>
</dbReference>
<dbReference type="GO" id="GO:0016020">
    <property type="term" value="C:membrane"/>
    <property type="evidence" value="ECO:0007669"/>
    <property type="project" value="UniProtKB-SubCell"/>
</dbReference>
<dbReference type="PROSITE" id="PS50801">
    <property type="entry name" value="STAS"/>
    <property type="match status" value="1"/>
</dbReference>
<feature type="transmembrane region" description="Helical" evidence="5">
    <location>
        <begin position="173"/>
        <end position="194"/>
    </location>
</feature>
<dbReference type="InterPro" id="IPR011547">
    <property type="entry name" value="SLC26A/SulP_dom"/>
</dbReference>
<dbReference type="EMBL" id="CZQC01000071">
    <property type="protein sequence ID" value="CUS42845.1"/>
    <property type="molecule type" value="Genomic_DNA"/>
</dbReference>
<feature type="transmembrane region" description="Helical" evidence="5">
    <location>
        <begin position="333"/>
        <end position="350"/>
    </location>
</feature>
<keyword evidence="2 5" id="KW-0812">Transmembrane</keyword>
<dbReference type="InterPro" id="IPR001902">
    <property type="entry name" value="SLC26A/SulP_fam"/>
</dbReference>
<dbReference type="Pfam" id="PF01740">
    <property type="entry name" value="STAS"/>
    <property type="match status" value="1"/>
</dbReference>
<feature type="transmembrane region" description="Helical" evidence="5">
    <location>
        <begin position="94"/>
        <end position="115"/>
    </location>
</feature>
<feature type="transmembrane region" description="Helical" evidence="5">
    <location>
        <begin position="206"/>
        <end position="227"/>
    </location>
</feature>
<reference evidence="7" key="1">
    <citation type="submission" date="2015-10" db="EMBL/GenBank/DDBJ databases">
        <authorList>
            <person name="Gilbert D.G."/>
        </authorList>
    </citation>
    <scope>NUCLEOTIDE SEQUENCE</scope>
</reference>
<evidence type="ECO:0000256" key="4">
    <source>
        <dbReference type="ARBA" id="ARBA00023136"/>
    </source>
</evidence>
<evidence type="ECO:0000256" key="3">
    <source>
        <dbReference type="ARBA" id="ARBA00022989"/>
    </source>
</evidence>
<dbReference type="InterPro" id="IPR002645">
    <property type="entry name" value="STAS_dom"/>
</dbReference>
<feature type="transmembrane region" description="Helical" evidence="5">
    <location>
        <begin position="127"/>
        <end position="145"/>
    </location>
</feature>
<dbReference type="SUPFAM" id="SSF52091">
    <property type="entry name" value="SpoIIaa-like"/>
    <property type="match status" value="1"/>
</dbReference>
<evidence type="ECO:0000256" key="2">
    <source>
        <dbReference type="ARBA" id="ARBA00022692"/>
    </source>
</evidence>
<evidence type="ECO:0000313" key="7">
    <source>
        <dbReference type="EMBL" id="CUS42845.1"/>
    </source>
</evidence>
<keyword evidence="4 5" id="KW-0472">Membrane</keyword>
<feature type="transmembrane region" description="Helical" evidence="5">
    <location>
        <begin position="261"/>
        <end position="285"/>
    </location>
</feature>
<feature type="transmembrane region" description="Helical" evidence="5">
    <location>
        <begin position="394"/>
        <end position="421"/>
    </location>
</feature>
<gene>
    <name evidence="7" type="ORF">MGWOODY_Tha2921</name>
</gene>
<feature type="transmembrane region" description="Helical" evidence="5">
    <location>
        <begin position="21"/>
        <end position="39"/>
    </location>
</feature>
<feature type="transmembrane region" description="Helical" evidence="5">
    <location>
        <begin position="45"/>
        <end position="61"/>
    </location>
</feature>
<protein>
    <submittedName>
        <fullName evidence="7">Sulfate permease</fullName>
    </submittedName>
</protein>
<keyword evidence="3 5" id="KW-1133">Transmembrane helix</keyword>
<dbReference type="PANTHER" id="PTHR11814">
    <property type="entry name" value="SULFATE TRANSPORTER"/>
    <property type="match status" value="1"/>
</dbReference>
<dbReference type="NCBIfam" id="TIGR00815">
    <property type="entry name" value="sulP"/>
    <property type="match status" value="1"/>
</dbReference>
<sequence>MKFSNTLRGYQRQWLPADITAGLIVTILLIPQSIAYALLAGLPPVAGLYASLLPLAVYAFLGTSPTLAIGPVAIVSLMTLDALLPFAAAGTAEFAAHATVLAGLTGIWLLVFFAVGLGSWTSFMSHSVISGFTSAAAIVIIINQLKYFTGIDIPHGGGSWFPIAYTLEHWHEAVPMALMMSVASILVLIFWQGYVPKIMSRWKMSAIILPFVTKSGPLVIVVAGIIMTQIAGLQISTVGDIPAGLPSLQIPPFSDVDWRSLIAPAFVIALIAYLENISIAGAMAMQQSHRISPNQELLALGVANLSAAISQAYPISGSFGRSMVNMSAGARSQVAGLVTLISVIFVCLFASHLFVTLPHAVLAAINTIAVWSLIRWQDGWRAWRFQYSDGLIWLLTFMGVLIWGAETGIVIGIGISLILYLRRTSKPHVVEIGRLGDSERLRSIERHQVETSPELLIVRIDENLYFANSQYLENYIYDRISPKSSVKHVIIVGSAINYIDFCGFESLERILEQLRGQGIQLHFAEFKGPVMDQLGKTNLLTQLQPGQIFMTASDALRTLGHL</sequence>
<comment type="subcellular location">
    <subcellularLocation>
        <location evidence="1">Membrane</location>
        <topology evidence="1">Multi-pass membrane protein</topology>
    </subcellularLocation>
</comment>
<feature type="domain" description="STAS" evidence="6">
    <location>
        <begin position="445"/>
        <end position="559"/>
    </location>
</feature>
<name>A0A160TE05_9ZZZZ</name>
<accession>A0A160TE05</accession>
<dbReference type="GO" id="GO:0055085">
    <property type="term" value="P:transmembrane transport"/>
    <property type="evidence" value="ECO:0007669"/>
    <property type="project" value="InterPro"/>
</dbReference>